<keyword evidence="6" id="KW-0406">Ion transport</keyword>
<dbReference type="Pfam" id="PF00999">
    <property type="entry name" value="Na_H_Exchanger"/>
    <property type="match status" value="1"/>
</dbReference>
<evidence type="ECO:0000313" key="11">
    <source>
        <dbReference type="Proteomes" id="UP000464644"/>
    </source>
</evidence>
<feature type="transmembrane region" description="Helical" evidence="8">
    <location>
        <begin position="159"/>
        <end position="177"/>
    </location>
</feature>
<dbReference type="PANTHER" id="PTHR32507">
    <property type="entry name" value="NA(+)/H(+) ANTIPORTER 1"/>
    <property type="match status" value="1"/>
</dbReference>
<feature type="domain" description="Cation/H+ exchanger transmembrane" evidence="9">
    <location>
        <begin position="15"/>
        <end position="437"/>
    </location>
</feature>
<evidence type="ECO:0000256" key="2">
    <source>
        <dbReference type="ARBA" id="ARBA00022448"/>
    </source>
</evidence>
<sequence>MSFIICMSVLGALLMLLALTSSYLRWMPVTTSALCLAFGFGIGPMGLGVLDLDFKESYEWLERLTEAAVLFSLFSTGIKLRLPLHCKAWHTAYWLAGPVMLASIAGVSIAAHYLFGLTWGIALLLGAMLSPTDPVLAGMVQVNNAQDQDRLRFGLSGEAGLNDGTAFPFVLFALLYLSSGETTTDWLQLWFIKHLIWAVPAGLLIGYGMGRGVGHLMIFLRIRNADSTSSPNDYLALALIALSYVVAQSVDAFGFLSVFAAGVGLRQAEARVTRSELPSEHVAQPVLGHMTASLEKGTVVEAKDLSDSQLAAGVMMGDMLAFGSLVERAMEVLLITLLGAALAVYWDWRAIGLGLALFCVIRPVSVWFLISKRLLNNSQKALVGWFGIRGIGSLYYLCFALSHGLSDDVGHLVIGMTLSVVALSILVHGISIQPLLERYERSSRANTAPEQRQRMLQ</sequence>
<keyword evidence="5 8" id="KW-1133">Transmembrane helix</keyword>
<evidence type="ECO:0000256" key="5">
    <source>
        <dbReference type="ARBA" id="ARBA00022989"/>
    </source>
</evidence>
<accession>A0ABX6HDP8</accession>
<keyword evidence="7 8" id="KW-0472">Membrane</keyword>
<feature type="transmembrane region" description="Helical" evidence="8">
    <location>
        <begin position="189"/>
        <end position="210"/>
    </location>
</feature>
<protein>
    <submittedName>
        <fullName evidence="10">Sodium:proton antiporter</fullName>
    </submittedName>
</protein>
<evidence type="ECO:0000259" key="9">
    <source>
        <dbReference type="Pfam" id="PF00999"/>
    </source>
</evidence>
<feature type="transmembrane region" description="Helical" evidence="8">
    <location>
        <begin position="92"/>
        <end position="115"/>
    </location>
</feature>
<evidence type="ECO:0000256" key="6">
    <source>
        <dbReference type="ARBA" id="ARBA00023065"/>
    </source>
</evidence>
<dbReference type="Proteomes" id="UP000464644">
    <property type="component" value="Chromosome"/>
</dbReference>
<evidence type="ECO:0000256" key="1">
    <source>
        <dbReference type="ARBA" id="ARBA00004651"/>
    </source>
</evidence>
<dbReference type="RefSeq" id="WP_024685657.1">
    <property type="nucleotide sequence ID" value="NZ_CP047265.1"/>
</dbReference>
<proteinExistence type="predicted"/>
<feature type="transmembrane region" description="Helical" evidence="8">
    <location>
        <begin position="382"/>
        <end position="403"/>
    </location>
</feature>
<comment type="subcellular location">
    <subcellularLocation>
        <location evidence="1">Cell membrane</location>
        <topology evidence="1">Multi-pass membrane protein</topology>
    </subcellularLocation>
</comment>
<feature type="transmembrane region" description="Helical" evidence="8">
    <location>
        <begin position="351"/>
        <end position="370"/>
    </location>
</feature>
<feature type="transmembrane region" description="Helical" evidence="8">
    <location>
        <begin position="409"/>
        <end position="432"/>
    </location>
</feature>
<evidence type="ECO:0000256" key="8">
    <source>
        <dbReference type="SAM" id="Phobius"/>
    </source>
</evidence>
<gene>
    <name evidence="10" type="ORF">N015_15360</name>
</gene>
<keyword evidence="3" id="KW-0050">Antiport</keyword>
<keyword evidence="11" id="KW-1185">Reference proteome</keyword>
<evidence type="ECO:0000256" key="3">
    <source>
        <dbReference type="ARBA" id="ARBA00022449"/>
    </source>
</evidence>
<keyword evidence="2" id="KW-0813">Transport</keyword>
<name>A0ABX6HDP8_9PSED</name>
<organism evidence="10 11">
    <name type="scientific">Pseudomonas asturiensis</name>
    <dbReference type="NCBI Taxonomy" id="1190415"/>
    <lineage>
        <taxon>Bacteria</taxon>
        <taxon>Pseudomonadati</taxon>
        <taxon>Pseudomonadota</taxon>
        <taxon>Gammaproteobacteria</taxon>
        <taxon>Pseudomonadales</taxon>
        <taxon>Pseudomonadaceae</taxon>
        <taxon>Pseudomonas</taxon>
    </lineage>
</organism>
<evidence type="ECO:0000313" key="10">
    <source>
        <dbReference type="EMBL" id="QHF03715.1"/>
    </source>
</evidence>
<reference evidence="10 11" key="1">
    <citation type="journal article" date="2014" name="Genome Announc.">
        <title>Draft Genome Sequences of a Phylogenetically Diverse Suite of Pseudomonas syringae Strains from Multiple Source Populations.</title>
        <authorList>
            <person name="Baltrus D.A."/>
            <person name="Yourstone S."/>
            <person name="Lind A."/>
            <person name="Guilbaud C."/>
            <person name="Sands D.C."/>
            <person name="Jones C.D."/>
            <person name="Morris C.E."/>
            <person name="Dangl J.L."/>
        </authorList>
    </citation>
    <scope>NUCLEOTIDE SEQUENCE [LARGE SCALE GENOMIC DNA]</scope>
    <source>
        <strain evidence="10 11">CC1524</strain>
    </source>
</reference>
<evidence type="ECO:0000256" key="4">
    <source>
        <dbReference type="ARBA" id="ARBA00022692"/>
    </source>
</evidence>
<dbReference type="InterPro" id="IPR006153">
    <property type="entry name" value="Cation/H_exchanger_TM"/>
</dbReference>
<dbReference type="EMBL" id="CP047265">
    <property type="protein sequence ID" value="QHF03715.1"/>
    <property type="molecule type" value="Genomic_DNA"/>
</dbReference>
<keyword evidence="4 8" id="KW-0812">Transmembrane</keyword>
<dbReference type="PANTHER" id="PTHR32507:SF8">
    <property type="entry name" value="CNH1P"/>
    <property type="match status" value="1"/>
</dbReference>
<evidence type="ECO:0000256" key="7">
    <source>
        <dbReference type="ARBA" id="ARBA00023136"/>
    </source>
</evidence>
<feature type="transmembrane region" description="Helical" evidence="8">
    <location>
        <begin position="234"/>
        <end position="265"/>
    </location>
</feature>